<reference evidence="1 2" key="1">
    <citation type="submission" date="2016-04" db="EMBL/GenBank/DDBJ databases">
        <title>Evolutionary innovation and constraint leading to complex multicellularity in the Ascomycota.</title>
        <authorList>
            <person name="Cisse O."/>
            <person name="Nguyen A."/>
            <person name="Hewitt D.A."/>
            <person name="Jedd G."/>
            <person name="Stajich J.E."/>
        </authorList>
    </citation>
    <scope>NUCLEOTIDE SEQUENCE [LARGE SCALE GENOMIC DNA]</scope>
    <source>
        <strain evidence="1 2">DAH-3</strain>
    </source>
</reference>
<sequence length="302" mass="34183">MPDPLNPLKRVVAQFFPSGPSNITSISSEISANVPPQNTKDATVINTQHIFPLAESKTCEARCNIHPAYPSTIAQKIDRTLPLWGSVKAYEKHVLIATEGKSDWPYCLEDEHNTLGKYLWEKMGKKGKQPINLTNICMHSKNRGTDLLVLPDFDYISGVTRLDASIIVESLISDKWDKGLNIRKAKYKAVVLICSHKKRDRRCGIAGPILQQEFRKYLREKNLLRNWDEDETDSVGVFLCSHIGGHKFAGNVVIYRRNEGECIWLGRVEPCHVPHIVSETIEHGKVWPELLRGGFKGNETSW</sequence>
<proteinExistence type="predicted"/>
<dbReference type="OrthoDB" id="10253744at2759"/>
<dbReference type="OMA" id="VHPESQL"/>
<evidence type="ECO:0000313" key="1">
    <source>
        <dbReference type="EMBL" id="OLL22891.1"/>
    </source>
</evidence>
<protein>
    <submittedName>
        <fullName evidence="1">Actin patches distal protein 1</fullName>
    </submittedName>
</protein>
<dbReference type="SUPFAM" id="SSF52833">
    <property type="entry name" value="Thioredoxin-like"/>
    <property type="match status" value="1"/>
</dbReference>
<dbReference type="AlphaFoldDB" id="A0A1U7LK42"/>
<keyword evidence="2" id="KW-1185">Reference proteome</keyword>
<dbReference type="STRING" id="1198029.A0A1U7LK42"/>
<accession>A0A1U7LK42</accession>
<organism evidence="1 2">
    <name type="scientific">Neolecta irregularis (strain DAH-3)</name>
    <dbReference type="NCBI Taxonomy" id="1198029"/>
    <lineage>
        <taxon>Eukaryota</taxon>
        <taxon>Fungi</taxon>
        <taxon>Dikarya</taxon>
        <taxon>Ascomycota</taxon>
        <taxon>Taphrinomycotina</taxon>
        <taxon>Neolectales</taxon>
        <taxon>Neolectaceae</taxon>
        <taxon>Neolecta</taxon>
    </lineage>
</organism>
<dbReference type="InterPro" id="IPR009737">
    <property type="entry name" value="Aim32/Apd1-like"/>
</dbReference>
<dbReference type="PANTHER" id="PTHR31902">
    <property type="entry name" value="ACTIN PATCHES DISTAL PROTEIN 1"/>
    <property type="match status" value="1"/>
</dbReference>
<dbReference type="Pfam" id="PF06999">
    <property type="entry name" value="Suc_Fer-like"/>
    <property type="match status" value="1"/>
</dbReference>
<comment type="caution">
    <text evidence="1">The sequence shown here is derived from an EMBL/GenBank/DDBJ whole genome shotgun (WGS) entry which is preliminary data.</text>
</comment>
<dbReference type="PANTHER" id="PTHR31902:SF14">
    <property type="entry name" value="ACTIN PATCHES DISTAL PROTEIN 1"/>
    <property type="match status" value="1"/>
</dbReference>
<dbReference type="CDD" id="cd03062">
    <property type="entry name" value="TRX_Fd_Sucrase"/>
    <property type="match status" value="1"/>
</dbReference>
<gene>
    <name evidence="1" type="ORF">NEOLI_000197</name>
</gene>
<dbReference type="InterPro" id="IPR036249">
    <property type="entry name" value="Thioredoxin-like_sf"/>
</dbReference>
<dbReference type="Proteomes" id="UP000186594">
    <property type="component" value="Unassembled WGS sequence"/>
</dbReference>
<evidence type="ECO:0000313" key="2">
    <source>
        <dbReference type="Proteomes" id="UP000186594"/>
    </source>
</evidence>
<dbReference type="EMBL" id="LXFE01002636">
    <property type="protein sequence ID" value="OLL22891.1"/>
    <property type="molecule type" value="Genomic_DNA"/>
</dbReference>
<name>A0A1U7LK42_NEOID</name>
<dbReference type="Gene3D" id="3.40.30.10">
    <property type="entry name" value="Glutaredoxin"/>
    <property type="match status" value="1"/>
</dbReference>